<dbReference type="Gene3D" id="3.40.50.300">
    <property type="entry name" value="P-loop containing nucleotide triphosphate hydrolases"/>
    <property type="match status" value="1"/>
</dbReference>
<dbReference type="InterPro" id="IPR027417">
    <property type="entry name" value="P-loop_NTPase"/>
</dbReference>
<dbReference type="Proteomes" id="UP001391051">
    <property type="component" value="Unassembled WGS sequence"/>
</dbReference>
<organism evidence="2 3">
    <name type="scientific">Apiospora aurea</name>
    <dbReference type="NCBI Taxonomy" id="335848"/>
    <lineage>
        <taxon>Eukaryota</taxon>
        <taxon>Fungi</taxon>
        <taxon>Dikarya</taxon>
        <taxon>Ascomycota</taxon>
        <taxon>Pezizomycotina</taxon>
        <taxon>Sordariomycetes</taxon>
        <taxon>Xylariomycetidae</taxon>
        <taxon>Amphisphaeriales</taxon>
        <taxon>Apiosporaceae</taxon>
        <taxon>Apiospora</taxon>
    </lineage>
</organism>
<reference evidence="2 3" key="1">
    <citation type="submission" date="2023-01" db="EMBL/GenBank/DDBJ databases">
        <title>Analysis of 21 Apiospora genomes using comparative genomics revels a genus with tremendous synthesis potential of carbohydrate active enzymes and secondary metabolites.</title>
        <authorList>
            <person name="Sorensen T."/>
        </authorList>
    </citation>
    <scope>NUCLEOTIDE SEQUENCE [LARGE SCALE GENOMIC DNA]</scope>
    <source>
        <strain evidence="2 3">CBS 24483</strain>
    </source>
</reference>
<feature type="region of interest" description="Disordered" evidence="1">
    <location>
        <begin position="300"/>
        <end position="344"/>
    </location>
</feature>
<dbReference type="RefSeq" id="XP_066696628.1">
    <property type="nucleotide sequence ID" value="XM_066847137.1"/>
</dbReference>
<comment type="caution">
    <text evidence="2">The sequence shown here is derived from an EMBL/GenBank/DDBJ whole genome shotgun (WGS) entry which is preliminary data.</text>
</comment>
<protein>
    <submittedName>
        <fullName evidence="2">Uncharacterized protein</fullName>
    </submittedName>
</protein>
<dbReference type="EMBL" id="JAQQWE010000007">
    <property type="protein sequence ID" value="KAK7946594.1"/>
    <property type="molecule type" value="Genomic_DNA"/>
</dbReference>
<name>A0ABR1Q3L0_9PEZI</name>
<evidence type="ECO:0000313" key="3">
    <source>
        <dbReference type="Proteomes" id="UP001391051"/>
    </source>
</evidence>
<evidence type="ECO:0000313" key="2">
    <source>
        <dbReference type="EMBL" id="KAK7946594.1"/>
    </source>
</evidence>
<feature type="compositionally biased region" description="Pro residues" evidence="1">
    <location>
        <begin position="234"/>
        <end position="247"/>
    </location>
</feature>
<feature type="compositionally biased region" description="Low complexity" evidence="1">
    <location>
        <begin position="398"/>
        <end position="407"/>
    </location>
</feature>
<gene>
    <name evidence="2" type="ORF">PG986_010915</name>
</gene>
<feature type="compositionally biased region" description="Acidic residues" evidence="1">
    <location>
        <begin position="1"/>
        <end position="10"/>
    </location>
</feature>
<accession>A0ABR1Q3L0</accession>
<feature type="compositionally biased region" description="Low complexity" evidence="1">
    <location>
        <begin position="267"/>
        <end position="284"/>
    </location>
</feature>
<feature type="region of interest" description="Disordered" evidence="1">
    <location>
        <begin position="398"/>
        <end position="433"/>
    </location>
</feature>
<keyword evidence="3" id="KW-1185">Reference proteome</keyword>
<feature type="region of interest" description="Disordered" evidence="1">
    <location>
        <begin position="1"/>
        <end position="23"/>
    </location>
</feature>
<sequence>MAEGAYDDELPPPQLSQASSHFPLEPVSGSTLFDVEVARREQLHRRGTLATGCGEIDGQLLGGRGFERGSVVGISAEHMDTGLLIGLQTIAHSLLANLGSPGQGTATGQKQQPPLLRAAVITTLPAPTILPHLRDVIKVQARLKLGGPRSRPDVVDAITKQCLERISVSRVFDIEGLWEVLSELESAAAAMEDERPTEPAIPQEGEVAAAADEELARVTVPAPDEMSLPASSQRPPPPSPSPPPVTKLPPLRMRTEVQDSEEEDELLSSSPLSSLRSTPSLSPEAMEELVATLPLPSAAALNRQPSSSPPAPPAAALSRQQSPTPLLPPKEEEHEEPTSSSGLPDIILITHTSSLFSAVFTARDKTSAHTSLQLLSSHLRYLSRSAGPLIILLNITSSSTAPSTTNPAQPPRRPDSEQLRPLDPTLRSIFNPPPPSHLGYAAVTAHALSRKNKPAFGQTFAQFLDLHLLCTKVPRSREDAEALFSSTSAAGRQQRPVHYAWVVETLVDELGAWEWEGDAPVDKKGTTKQQKKWKTIDREQRWGAVEIRNAGCQVVDSFDTTRNTMRPNTEPIRLAAGFGGRRV</sequence>
<feature type="compositionally biased region" description="Low complexity" evidence="1">
    <location>
        <begin position="314"/>
        <end position="324"/>
    </location>
</feature>
<dbReference type="GeneID" id="92080199"/>
<evidence type="ECO:0000256" key="1">
    <source>
        <dbReference type="SAM" id="MobiDB-lite"/>
    </source>
</evidence>
<proteinExistence type="predicted"/>
<feature type="region of interest" description="Disordered" evidence="1">
    <location>
        <begin position="225"/>
        <end position="285"/>
    </location>
</feature>